<sequence>MKYDKIAPGLTNALEDYKREGVRGLLSHERRMGLIVTEDTPKPPRVIVLIDCDETAQLDHLAAHGIRVNQPKGQIRTGFLPLEKLDILSEEAAIRRIIPSHPLMLRMDVGRSKVHLPPPSQSPWTGKNVIIGIIDTGIDPKHPAFEGRILRIWDQIISGPGVAEGDYGIELTGPLLEVSRDTNGHGTHVAGIASGNDEKYLGIAPEAEFVIVKSDLQTGHIIDGLYYIFRVAEELGRPAVINLSLGGHADPHDGSDPLSIAIDTLSGKGRIVCCAAGNEGNDNIHAQATVSEGETCTVRFHVPSSMHSPLHEPIRTMVLNGWYSGTDQVEVAIQSPQGFTTPFQGPITNGLPRREYDLPEGFIRIVTPGPDLENGDHNIWIEIYSPSNAPESITSGNWHLLLRGLSIQNGRVDIWTLDDSYSDDVIFTDSNMQDSMKIGSPGAAHRAITVASYTTKVQWTDSSGEIRRAFAENLDQISSFSSEGPLRNGVEKPDVAAPGAYIISALSKDSSINPAFKVDDHHRVMAGTSMATPFISGVIALLLEKDSTMDPEEVKAWLKKDSSIPGYRSEGFHPKWGYGLIDLNNL</sequence>
<evidence type="ECO:0000256" key="5">
    <source>
        <dbReference type="PIRSR" id="PIRSR615500-1"/>
    </source>
</evidence>
<dbReference type="PANTHER" id="PTHR43806">
    <property type="entry name" value="PEPTIDASE S8"/>
    <property type="match status" value="1"/>
</dbReference>
<dbReference type="PROSITE" id="PS00136">
    <property type="entry name" value="SUBTILASE_ASP"/>
    <property type="match status" value="1"/>
</dbReference>
<gene>
    <name evidence="9" type="ORF">SAMN05446037_101212</name>
</gene>
<keyword evidence="3 6" id="KW-0378">Hydrolase</keyword>
<evidence type="ECO:0000259" key="8">
    <source>
        <dbReference type="Pfam" id="PF00082"/>
    </source>
</evidence>
<evidence type="ECO:0000256" key="1">
    <source>
        <dbReference type="ARBA" id="ARBA00011073"/>
    </source>
</evidence>
<dbReference type="OrthoDB" id="9762689at2"/>
<dbReference type="InterPro" id="IPR022398">
    <property type="entry name" value="Peptidase_S8_His-AS"/>
</dbReference>
<dbReference type="Gene3D" id="2.60.120.1290">
    <property type="match status" value="1"/>
</dbReference>
<dbReference type="InterPro" id="IPR034045">
    <property type="entry name" value="Pep_S8_CspA-like"/>
</dbReference>
<dbReference type="SUPFAM" id="SSF52743">
    <property type="entry name" value="Subtilisin-like"/>
    <property type="match status" value="1"/>
</dbReference>
<dbReference type="PROSITE" id="PS00137">
    <property type="entry name" value="SUBTILASE_HIS"/>
    <property type="match status" value="1"/>
</dbReference>
<evidence type="ECO:0000256" key="7">
    <source>
        <dbReference type="RuleBase" id="RU003355"/>
    </source>
</evidence>
<feature type="domain" description="Peptidase S8/S53" evidence="8">
    <location>
        <begin position="126"/>
        <end position="290"/>
    </location>
</feature>
<comment type="similarity">
    <text evidence="1 6 7">Belongs to the peptidase S8 family.</text>
</comment>
<dbReference type="InterPro" id="IPR050131">
    <property type="entry name" value="Peptidase_S8_subtilisin-like"/>
</dbReference>
<accession>A0A239F5G5</accession>
<protein>
    <submittedName>
        <fullName evidence="9">Subtilase family protein</fullName>
    </submittedName>
</protein>
<dbReference type="GO" id="GO:0006508">
    <property type="term" value="P:proteolysis"/>
    <property type="evidence" value="ECO:0007669"/>
    <property type="project" value="UniProtKB-KW"/>
</dbReference>
<dbReference type="InterPro" id="IPR036852">
    <property type="entry name" value="Peptidase_S8/S53_dom_sf"/>
</dbReference>
<feature type="domain" description="Peptidase S8/S53" evidence="8">
    <location>
        <begin position="431"/>
        <end position="562"/>
    </location>
</feature>
<dbReference type="EMBL" id="FZOJ01000012">
    <property type="protein sequence ID" value="SNS51981.1"/>
    <property type="molecule type" value="Genomic_DNA"/>
</dbReference>
<dbReference type="GO" id="GO:0004252">
    <property type="term" value="F:serine-type endopeptidase activity"/>
    <property type="evidence" value="ECO:0007669"/>
    <property type="project" value="UniProtKB-UniRule"/>
</dbReference>
<keyword evidence="10" id="KW-1185">Reference proteome</keyword>
<evidence type="ECO:0000256" key="3">
    <source>
        <dbReference type="ARBA" id="ARBA00022801"/>
    </source>
</evidence>
<dbReference type="Proteomes" id="UP000198304">
    <property type="component" value="Unassembled WGS sequence"/>
</dbReference>
<dbReference type="PROSITE" id="PS51892">
    <property type="entry name" value="SUBTILASE"/>
    <property type="match status" value="1"/>
</dbReference>
<dbReference type="InterPro" id="IPR015500">
    <property type="entry name" value="Peptidase_S8_subtilisin-rel"/>
</dbReference>
<dbReference type="PROSITE" id="PS00138">
    <property type="entry name" value="SUBTILASE_SER"/>
    <property type="match status" value="1"/>
</dbReference>
<dbReference type="InterPro" id="IPR000209">
    <property type="entry name" value="Peptidase_S8/S53_dom"/>
</dbReference>
<dbReference type="PRINTS" id="PR00723">
    <property type="entry name" value="SUBTILISIN"/>
</dbReference>
<evidence type="ECO:0000256" key="4">
    <source>
        <dbReference type="ARBA" id="ARBA00022825"/>
    </source>
</evidence>
<proteinExistence type="inferred from homology"/>
<keyword evidence="4 6" id="KW-0720">Serine protease</keyword>
<keyword evidence="2 6" id="KW-0645">Protease</keyword>
<evidence type="ECO:0000256" key="6">
    <source>
        <dbReference type="PROSITE-ProRule" id="PRU01240"/>
    </source>
</evidence>
<evidence type="ECO:0000313" key="9">
    <source>
        <dbReference type="EMBL" id="SNS51981.1"/>
    </source>
</evidence>
<dbReference type="InterPro" id="IPR023828">
    <property type="entry name" value="Peptidase_S8_Ser-AS"/>
</dbReference>
<evidence type="ECO:0000313" key="10">
    <source>
        <dbReference type="Proteomes" id="UP000198304"/>
    </source>
</evidence>
<dbReference type="AlphaFoldDB" id="A0A239F5G5"/>
<feature type="active site" description="Charge relay system" evidence="5 6">
    <location>
        <position position="135"/>
    </location>
</feature>
<reference evidence="9 10" key="1">
    <citation type="submission" date="2017-06" db="EMBL/GenBank/DDBJ databases">
        <authorList>
            <person name="Kim H.J."/>
            <person name="Triplett B.A."/>
        </authorList>
    </citation>
    <scope>NUCLEOTIDE SEQUENCE [LARGE SCALE GENOMIC DNA]</scope>
    <source>
        <strain evidence="9 10">SCA</strain>
    </source>
</reference>
<evidence type="ECO:0000256" key="2">
    <source>
        <dbReference type="ARBA" id="ARBA00022670"/>
    </source>
</evidence>
<dbReference type="PANTHER" id="PTHR43806:SF11">
    <property type="entry name" value="CEREVISIN-RELATED"/>
    <property type="match status" value="1"/>
</dbReference>
<dbReference type="InterPro" id="IPR023827">
    <property type="entry name" value="Peptidase_S8_Asp-AS"/>
</dbReference>
<organism evidence="9 10">
    <name type="scientific">Anaerovirgula multivorans</name>
    <dbReference type="NCBI Taxonomy" id="312168"/>
    <lineage>
        <taxon>Bacteria</taxon>
        <taxon>Bacillati</taxon>
        <taxon>Bacillota</taxon>
        <taxon>Clostridia</taxon>
        <taxon>Peptostreptococcales</taxon>
        <taxon>Natronincolaceae</taxon>
        <taxon>Anaerovirgula</taxon>
    </lineage>
</organism>
<feature type="active site" description="Charge relay system" evidence="5 6">
    <location>
        <position position="185"/>
    </location>
</feature>
<dbReference type="RefSeq" id="WP_089283332.1">
    <property type="nucleotide sequence ID" value="NZ_FZOJ01000012.1"/>
</dbReference>
<feature type="active site" description="Charge relay system" evidence="5 6">
    <location>
        <position position="529"/>
    </location>
</feature>
<dbReference type="CDD" id="cd07478">
    <property type="entry name" value="Peptidases_S8_CspA-like"/>
    <property type="match status" value="1"/>
</dbReference>
<dbReference type="Pfam" id="PF00082">
    <property type="entry name" value="Peptidase_S8"/>
    <property type="match status" value="2"/>
</dbReference>
<dbReference type="Gene3D" id="3.40.50.200">
    <property type="entry name" value="Peptidase S8/S53 domain"/>
    <property type="match status" value="1"/>
</dbReference>
<name>A0A239F5G5_9FIRM</name>